<dbReference type="AlphaFoldDB" id="A0A8J4VFH9"/>
<dbReference type="Proteomes" id="UP000737018">
    <property type="component" value="Unassembled WGS sequence"/>
</dbReference>
<accession>A0A8J4VFH9</accession>
<protein>
    <submittedName>
        <fullName evidence="2">Uncharacterized protein</fullName>
    </submittedName>
</protein>
<proteinExistence type="predicted"/>
<evidence type="ECO:0000256" key="1">
    <source>
        <dbReference type="SAM" id="MobiDB-lite"/>
    </source>
</evidence>
<name>A0A8J4VFH9_9ROSI</name>
<feature type="region of interest" description="Disordered" evidence="1">
    <location>
        <begin position="1"/>
        <end position="20"/>
    </location>
</feature>
<comment type="caution">
    <text evidence="2">The sequence shown here is derived from an EMBL/GenBank/DDBJ whole genome shotgun (WGS) entry which is preliminary data.</text>
</comment>
<feature type="compositionally biased region" description="Polar residues" evidence="1">
    <location>
        <begin position="1"/>
        <end position="12"/>
    </location>
</feature>
<evidence type="ECO:0000313" key="3">
    <source>
        <dbReference type="Proteomes" id="UP000737018"/>
    </source>
</evidence>
<reference evidence="2" key="1">
    <citation type="submission" date="2020-03" db="EMBL/GenBank/DDBJ databases">
        <title>Castanea mollissima Vanexum genome sequencing.</title>
        <authorList>
            <person name="Staton M."/>
        </authorList>
    </citation>
    <scope>NUCLEOTIDE SEQUENCE</scope>
    <source>
        <tissue evidence="2">Leaf</tissue>
    </source>
</reference>
<evidence type="ECO:0000313" key="2">
    <source>
        <dbReference type="EMBL" id="KAF3955992.1"/>
    </source>
</evidence>
<sequence>MAFSQDTDNPISEEQPVIRDDIEVEGTGSKESLNTQEVEGECDEMLRTDPTLVGVNTRGLALMTKPLVRMGCRSYSTTHIGLILAYHR</sequence>
<dbReference type="EMBL" id="JRKL02003225">
    <property type="protein sequence ID" value="KAF3955992.1"/>
    <property type="molecule type" value="Genomic_DNA"/>
</dbReference>
<organism evidence="2 3">
    <name type="scientific">Castanea mollissima</name>
    <name type="common">Chinese chestnut</name>
    <dbReference type="NCBI Taxonomy" id="60419"/>
    <lineage>
        <taxon>Eukaryota</taxon>
        <taxon>Viridiplantae</taxon>
        <taxon>Streptophyta</taxon>
        <taxon>Embryophyta</taxon>
        <taxon>Tracheophyta</taxon>
        <taxon>Spermatophyta</taxon>
        <taxon>Magnoliopsida</taxon>
        <taxon>eudicotyledons</taxon>
        <taxon>Gunneridae</taxon>
        <taxon>Pentapetalae</taxon>
        <taxon>rosids</taxon>
        <taxon>fabids</taxon>
        <taxon>Fagales</taxon>
        <taxon>Fagaceae</taxon>
        <taxon>Castanea</taxon>
    </lineage>
</organism>
<gene>
    <name evidence="2" type="ORF">CMV_018850</name>
</gene>
<keyword evidence="3" id="KW-1185">Reference proteome</keyword>